<dbReference type="CDD" id="cd01832">
    <property type="entry name" value="SGNH_hydrolase_like_1"/>
    <property type="match status" value="1"/>
</dbReference>
<keyword evidence="3" id="KW-1185">Reference proteome</keyword>
<accession>A0A937DKG4</accession>
<proteinExistence type="predicted"/>
<reference evidence="2" key="1">
    <citation type="submission" date="2021-01" db="EMBL/GenBank/DDBJ databases">
        <title>Marivirga sp. nov., isolated from intertidal surface sediments.</title>
        <authorList>
            <person name="Zhang M."/>
        </authorList>
    </citation>
    <scope>NUCLEOTIDE SEQUENCE</scope>
    <source>
        <strain evidence="2">SM1354</strain>
    </source>
</reference>
<evidence type="ECO:0000313" key="3">
    <source>
        <dbReference type="Proteomes" id="UP000642920"/>
    </source>
</evidence>
<comment type="caution">
    <text evidence="2">The sequence shown here is derived from an EMBL/GenBank/DDBJ whole genome shotgun (WGS) entry which is preliminary data.</text>
</comment>
<sequence>MNEKDTEINISPQDTTATVIKFLALGDSYTEGTGIEASGNWPNQLVRRLRSKEFVVDTLAIIARSGQTTGNLLNAIRSAEIGDFNLVSLQIGVNNQFLGRPFETFEVEFNQLLDSAIEYSGSYHQVFVLSIPDYGVTPFGATESETIAQEIDQYNAYIKTVCEQREILYIDVTSISRELGDGSLALAPDDLHPSAYQYSKWVDAMMPDVIKLVEKLE</sequence>
<dbReference type="PANTHER" id="PTHR30383">
    <property type="entry name" value="THIOESTERASE 1/PROTEASE 1/LYSOPHOSPHOLIPASE L1"/>
    <property type="match status" value="1"/>
</dbReference>
<dbReference type="AlphaFoldDB" id="A0A937DKG4"/>
<dbReference type="SUPFAM" id="SSF52266">
    <property type="entry name" value="SGNH hydrolase"/>
    <property type="match status" value="1"/>
</dbReference>
<protein>
    <submittedName>
        <fullName evidence="2">SGNH/GDSL hydrolase family protein</fullName>
    </submittedName>
</protein>
<dbReference type="InterPro" id="IPR036514">
    <property type="entry name" value="SGNH_hydro_sf"/>
</dbReference>
<dbReference type="InterPro" id="IPR013830">
    <property type="entry name" value="SGNH_hydro"/>
</dbReference>
<gene>
    <name evidence="2" type="ORF">JKP34_13220</name>
</gene>
<evidence type="ECO:0000259" key="1">
    <source>
        <dbReference type="Pfam" id="PF13472"/>
    </source>
</evidence>
<organism evidence="2 3">
    <name type="scientific">Marivirga atlantica</name>
    <dbReference type="NCBI Taxonomy" id="1548457"/>
    <lineage>
        <taxon>Bacteria</taxon>
        <taxon>Pseudomonadati</taxon>
        <taxon>Bacteroidota</taxon>
        <taxon>Cytophagia</taxon>
        <taxon>Cytophagales</taxon>
        <taxon>Marivirgaceae</taxon>
        <taxon>Marivirga</taxon>
    </lineage>
</organism>
<name>A0A937DKG4_9BACT</name>
<evidence type="ECO:0000313" key="2">
    <source>
        <dbReference type="EMBL" id="MBL0766221.1"/>
    </source>
</evidence>
<dbReference type="Pfam" id="PF13472">
    <property type="entry name" value="Lipase_GDSL_2"/>
    <property type="match status" value="1"/>
</dbReference>
<dbReference type="EMBL" id="JAERQG010000003">
    <property type="protein sequence ID" value="MBL0766221.1"/>
    <property type="molecule type" value="Genomic_DNA"/>
</dbReference>
<dbReference type="Proteomes" id="UP000642920">
    <property type="component" value="Unassembled WGS sequence"/>
</dbReference>
<dbReference type="GO" id="GO:0004622">
    <property type="term" value="F:phosphatidylcholine lysophospholipase activity"/>
    <property type="evidence" value="ECO:0007669"/>
    <property type="project" value="TreeGrafter"/>
</dbReference>
<feature type="domain" description="SGNH hydrolase-type esterase" evidence="1">
    <location>
        <begin position="24"/>
        <end position="196"/>
    </location>
</feature>
<dbReference type="InterPro" id="IPR051532">
    <property type="entry name" value="Ester_Hydrolysis_Enzymes"/>
</dbReference>
<dbReference type="PANTHER" id="PTHR30383:SF5">
    <property type="entry name" value="SGNH HYDROLASE-TYPE ESTERASE DOMAIN-CONTAINING PROTEIN"/>
    <property type="match status" value="1"/>
</dbReference>
<keyword evidence="2" id="KW-0378">Hydrolase</keyword>
<dbReference type="Gene3D" id="3.40.50.1110">
    <property type="entry name" value="SGNH hydrolase"/>
    <property type="match status" value="1"/>
</dbReference>